<gene>
    <name evidence="2" type="ORF">C922_05495</name>
</gene>
<feature type="region of interest" description="Disordered" evidence="1">
    <location>
        <begin position="1"/>
        <end position="90"/>
    </location>
</feature>
<dbReference type="AlphaFoldDB" id="W7A4V2"/>
<evidence type="ECO:0000256" key="1">
    <source>
        <dbReference type="SAM" id="MobiDB-lite"/>
    </source>
</evidence>
<evidence type="ECO:0000313" key="2">
    <source>
        <dbReference type="EMBL" id="EUD64124.1"/>
    </source>
</evidence>
<dbReference type="GeneID" id="20040769"/>
<organism evidence="2 3">
    <name type="scientific">Plasmodium inui San Antonio 1</name>
    <dbReference type="NCBI Taxonomy" id="1237626"/>
    <lineage>
        <taxon>Eukaryota</taxon>
        <taxon>Sar</taxon>
        <taxon>Alveolata</taxon>
        <taxon>Apicomplexa</taxon>
        <taxon>Aconoidasida</taxon>
        <taxon>Haemosporida</taxon>
        <taxon>Plasmodiidae</taxon>
        <taxon>Plasmodium</taxon>
        <taxon>Plasmodium (Plasmodium)</taxon>
    </lineage>
</organism>
<dbReference type="Proteomes" id="UP000030640">
    <property type="component" value="Unassembled WGS sequence"/>
</dbReference>
<keyword evidence="3" id="KW-1185">Reference proteome</keyword>
<dbReference type="VEuPathDB" id="PlasmoDB:C922_05495"/>
<accession>W7A4V2</accession>
<feature type="compositionally biased region" description="Basic and acidic residues" evidence="1">
    <location>
        <begin position="1"/>
        <end position="11"/>
    </location>
</feature>
<name>W7A4V2_9APIC</name>
<reference evidence="2 3" key="1">
    <citation type="submission" date="2013-02" db="EMBL/GenBank/DDBJ databases">
        <title>The Genome Sequence of Plasmodium inui San Antonio 1.</title>
        <authorList>
            <consortium name="The Broad Institute Genome Sequencing Platform"/>
            <consortium name="The Broad Institute Genome Sequencing Center for Infectious Disease"/>
            <person name="Neafsey D."/>
            <person name="Cheeseman I."/>
            <person name="Volkman S."/>
            <person name="Adams J."/>
            <person name="Walker B."/>
            <person name="Young S.K."/>
            <person name="Zeng Q."/>
            <person name="Gargeya S."/>
            <person name="Fitzgerald M."/>
            <person name="Haas B."/>
            <person name="Abouelleil A."/>
            <person name="Alvarado L."/>
            <person name="Arachchi H.M."/>
            <person name="Berlin A.M."/>
            <person name="Chapman S.B."/>
            <person name="Dewar J."/>
            <person name="Goldberg J."/>
            <person name="Griggs A."/>
            <person name="Gujja S."/>
            <person name="Hansen M."/>
            <person name="Howarth C."/>
            <person name="Imamovic A."/>
            <person name="Larimer J."/>
            <person name="McCowan C."/>
            <person name="Murphy C."/>
            <person name="Neiman D."/>
            <person name="Pearson M."/>
            <person name="Priest M."/>
            <person name="Roberts A."/>
            <person name="Saif S."/>
            <person name="Shea T."/>
            <person name="Sisk P."/>
            <person name="Sykes S."/>
            <person name="Wortman J."/>
            <person name="Nusbaum C."/>
            <person name="Birren B."/>
        </authorList>
    </citation>
    <scope>NUCLEOTIDE SEQUENCE [LARGE SCALE GENOMIC DNA]</scope>
    <source>
        <strain evidence="2 3">San Antonio 1</strain>
    </source>
</reference>
<evidence type="ECO:0000313" key="3">
    <source>
        <dbReference type="Proteomes" id="UP000030640"/>
    </source>
</evidence>
<dbReference type="EMBL" id="KI965541">
    <property type="protein sequence ID" value="EUD64124.1"/>
    <property type="molecule type" value="Genomic_DNA"/>
</dbReference>
<feature type="compositionally biased region" description="Polar residues" evidence="1">
    <location>
        <begin position="12"/>
        <end position="31"/>
    </location>
</feature>
<feature type="compositionally biased region" description="Polar residues" evidence="1">
    <location>
        <begin position="78"/>
        <end position="90"/>
    </location>
</feature>
<sequence>MNDRNLSKDEPTTSLIPQTRKNPKEGTNGTRKISKYRTGGSQPHKTKSGRMRKLSKRRNNPQHRDSKEHKGRERLRSRPSQIINPKKNQQIRLETDFSLSGEIKIYSKEDNGGIQGSLQFEKGTLGLRYIGVQVGIPTNGYSTDSRRIRQKIDTAGGDN</sequence>
<feature type="compositionally biased region" description="Basic and acidic residues" evidence="1">
    <location>
        <begin position="62"/>
        <end position="76"/>
    </location>
</feature>
<proteinExistence type="predicted"/>
<dbReference type="RefSeq" id="XP_008819288.1">
    <property type="nucleotide sequence ID" value="XM_008821066.1"/>
</dbReference>
<feature type="compositionally biased region" description="Basic residues" evidence="1">
    <location>
        <begin position="44"/>
        <end position="61"/>
    </location>
</feature>
<protein>
    <submittedName>
        <fullName evidence="2">Uncharacterized protein</fullName>
    </submittedName>
</protein>